<feature type="compositionally biased region" description="Polar residues" evidence="1">
    <location>
        <begin position="356"/>
        <end position="368"/>
    </location>
</feature>
<dbReference type="GO" id="GO:0008270">
    <property type="term" value="F:zinc ion binding"/>
    <property type="evidence" value="ECO:0007669"/>
    <property type="project" value="InterPro"/>
</dbReference>
<dbReference type="InterPro" id="IPR003615">
    <property type="entry name" value="HNH_nuc"/>
</dbReference>
<evidence type="ECO:0000259" key="3">
    <source>
        <dbReference type="SMART" id="SM00507"/>
    </source>
</evidence>
<feature type="domain" description="HNH nuclease" evidence="3">
    <location>
        <begin position="192"/>
        <end position="241"/>
    </location>
</feature>
<dbReference type="SMART" id="SM00507">
    <property type="entry name" value="HNHc"/>
    <property type="match status" value="1"/>
</dbReference>
<accession>A0A7S0VRL5</accession>
<reference evidence="4" key="1">
    <citation type="submission" date="2021-01" db="EMBL/GenBank/DDBJ databases">
        <authorList>
            <person name="Corre E."/>
            <person name="Pelletier E."/>
            <person name="Niang G."/>
            <person name="Scheremetjew M."/>
            <person name="Finn R."/>
            <person name="Kale V."/>
            <person name="Holt S."/>
            <person name="Cochrane G."/>
            <person name="Meng A."/>
            <person name="Brown T."/>
            <person name="Cohen L."/>
        </authorList>
    </citation>
    <scope>NUCLEOTIDE SEQUENCE</scope>
    <source>
        <strain evidence="4">CCMP443</strain>
    </source>
</reference>
<feature type="compositionally biased region" description="Basic residues" evidence="1">
    <location>
        <begin position="302"/>
        <end position="324"/>
    </location>
</feature>
<proteinExistence type="predicted"/>
<dbReference type="Pfam" id="PF01844">
    <property type="entry name" value="HNH"/>
    <property type="match status" value="1"/>
</dbReference>
<organism evidence="4">
    <name type="scientific">Hemiselmis tepida</name>
    <dbReference type="NCBI Taxonomy" id="464990"/>
    <lineage>
        <taxon>Eukaryota</taxon>
        <taxon>Cryptophyceae</taxon>
        <taxon>Cryptomonadales</taxon>
        <taxon>Hemiselmidaceae</taxon>
        <taxon>Hemiselmis</taxon>
    </lineage>
</organism>
<evidence type="ECO:0000256" key="2">
    <source>
        <dbReference type="SAM" id="SignalP"/>
    </source>
</evidence>
<sequence length="368" mass="40511">MARETRGMLRLVLIGCLGVFSSAVSLPRFSSPAFAPTAAPLTFLLSKPAAGISMRPARPAASSCLAPERTRPATLFASSFAPPCDPNGPLAPPSPLRDGRAGALSATMMDTALPKVGRRSSVGHKVLVLNASFEPLSVVSASRALSLLWEEKVMTIVPHTKTWTSCSGFEVGLPSVVCLRRYVKVRQKYPVVNRRTVLMRDKGICQYCGCLAENVDHVVPRSRGGKNNWENVVASCAPCNNRKADKMLKDTDMKLKKEPTRPDKESWVHAAVYKVDPRWFPYIGDSSWASIEKMWKGTKIEKKQRRSTASAKPKRTKLEKKREKRDRLKKASEARKAALEVQSSPEKDAEIAISMYSPQNGDKASSEE</sequence>
<dbReference type="InterPro" id="IPR002711">
    <property type="entry name" value="HNH"/>
</dbReference>
<gene>
    <name evidence="4" type="ORF">HTEP1355_LOCUS9876</name>
</gene>
<dbReference type="AlphaFoldDB" id="A0A7S0VRL5"/>
<dbReference type="PANTHER" id="PTHR33877:SF2">
    <property type="entry name" value="OS07G0170200 PROTEIN"/>
    <property type="match status" value="1"/>
</dbReference>
<feature type="region of interest" description="Disordered" evidence="1">
    <location>
        <begin position="300"/>
        <end position="368"/>
    </location>
</feature>
<protein>
    <recommendedName>
        <fullName evidence="3">HNH nuclease domain-containing protein</fullName>
    </recommendedName>
</protein>
<feature type="signal peptide" evidence="2">
    <location>
        <begin position="1"/>
        <end position="23"/>
    </location>
</feature>
<dbReference type="EMBL" id="HBFN01016949">
    <property type="protein sequence ID" value="CAD8796236.1"/>
    <property type="molecule type" value="Transcribed_RNA"/>
</dbReference>
<dbReference type="InterPro" id="IPR052892">
    <property type="entry name" value="NA-targeting_endonuclease"/>
</dbReference>
<dbReference type="GO" id="GO:0003676">
    <property type="term" value="F:nucleic acid binding"/>
    <property type="evidence" value="ECO:0007669"/>
    <property type="project" value="InterPro"/>
</dbReference>
<name>A0A7S0VRL5_9CRYP</name>
<dbReference type="CDD" id="cd00085">
    <property type="entry name" value="HNHc"/>
    <property type="match status" value="1"/>
</dbReference>
<dbReference type="GO" id="GO:0004519">
    <property type="term" value="F:endonuclease activity"/>
    <property type="evidence" value="ECO:0007669"/>
    <property type="project" value="InterPro"/>
</dbReference>
<dbReference type="Gene3D" id="1.10.30.50">
    <property type="match status" value="1"/>
</dbReference>
<feature type="chain" id="PRO_5030666511" description="HNH nuclease domain-containing protein" evidence="2">
    <location>
        <begin position="24"/>
        <end position="368"/>
    </location>
</feature>
<evidence type="ECO:0000256" key="1">
    <source>
        <dbReference type="SAM" id="MobiDB-lite"/>
    </source>
</evidence>
<feature type="compositionally biased region" description="Basic and acidic residues" evidence="1">
    <location>
        <begin position="325"/>
        <end position="338"/>
    </location>
</feature>
<dbReference type="PANTHER" id="PTHR33877">
    <property type="entry name" value="SLL1193 PROTEIN"/>
    <property type="match status" value="1"/>
</dbReference>
<evidence type="ECO:0000313" key="4">
    <source>
        <dbReference type="EMBL" id="CAD8796236.1"/>
    </source>
</evidence>
<keyword evidence="2" id="KW-0732">Signal</keyword>